<keyword evidence="3" id="KW-1185">Reference proteome</keyword>
<evidence type="ECO:0000313" key="2">
    <source>
        <dbReference type="EMBL" id="KAK9213945.1"/>
    </source>
</evidence>
<reference evidence="2 3" key="1">
    <citation type="submission" date="2024-05" db="EMBL/GenBank/DDBJ databases">
        <title>Haplotype-resolved chromosome-level genome assembly of Huyou (Citrus changshanensis).</title>
        <authorList>
            <person name="Miao C."/>
            <person name="Chen W."/>
            <person name="Wu Y."/>
            <person name="Wang L."/>
            <person name="Zhao S."/>
            <person name="Grierson D."/>
            <person name="Xu C."/>
            <person name="Chen K."/>
        </authorList>
    </citation>
    <scope>NUCLEOTIDE SEQUENCE [LARGE SCALE GENOMIC DNA]</scope>
    <source>
        <strain evidence="2">01-14</strain>
        <tissue evidence="2">Leaf</tissue>
    </source>
</reference>
<name>A0AAP0QT12_9ROSI</name>
<dbReference type="InterPro" id="IPR053258">
    <property type="entry name" value="Ca-permeable_cation_channel"/>
</dbReference>
<protein>
    <submittedName>
        <fullName evidence="2">Uncharacterized protein</fullName>
    </submittedName>
</protein>
<evidence type="ECO:0000256" key="1">
    <source>
        <dbReference type="SAM" id="Phobius"/>
    </source>
</evidence>
<sequence length="453" mass="48896">MTQISGHCDLHLHQQHFNPSRVAHKSAAPVLKDDTPNPSNMNSYTCGMRDSNSKYAIASLLIKLCRVIDVATTTTCLSNLKLGIRCKIFHYAFHTPKLRCGGQLPQKHHIGGWSSCPNSNAHRAPASKAPIVSLLPVEETRDPAAVDDVAAAVEAEATWDEQLRCNRTLWLQLFSMSAAAAAASFLISNTVLLIHCSRIPSLFHCCIIHPIGGGGVEQLRCGGTAAPKAPYRGWSVCPNSNAPTAPVSKAPIVSLLPVEETLDLAAADDVAAAAAADDVATCVVNGNFISTILTLKVFGYLTPTIAAVVDASIQGIAQPLKETHRVSLCVFLGAIIIHYIAFAADKMSQRNQANPSQFWGLIAIISGSLSTISLASTFFTYSVAEIICYIALGCAAIIIVVYQYGSRFMDACRWIYDDILGPFFSKTLKKFQDIYQYLFHRTAVTVGNISEEV</sequence>
<dbReference type="EMBL" id="JBCGBO010000003">
    <property type="protein sequence ID" value="KAK9213945.1"/>
    <property type="molecule type" value="Genomic_DNA"/>
</dbReference>
<proteinExistence type="predicted"/>
<organism evidence="2 3">
    <name type="scientific">Citrus x changshan-huyou</name>
    <dbReference type="NCBI Taxonomy" id="2935761"/>
    <lineage>
        <taxon>Eukaryota</taxon>
        <taxon>Viridiplantae</taxon>
        <taxon>Streptophyta</taxon>
        <taxon>Embryophyta</taxon>
        <taxon>Tracheophyta</taxon>
        <taxon>Spermatophyta</taxon>
        <taxon>Magnoliopsida</taxon>
        <taxon>eudicotyledons</taxon>
        <taxon>Gunneridae</taxon>
        <taxon>Pentapetalae</taxon>
        <taxon>rosids</taxon>
        <taxon>malvids</taxon>
        <taxon>Sapindales</taxon>
        <taxon>Rutaceae</taxon>
        <taxon>Aurantioideae</taxon>
        <taxon>Citrus</taxon>
    </lineage>
</organism>
<keyword evidence="1" id="KW-0812">Transmembrane</keyword>
<keyword evidence="1" id="KW-1133">Transmembrane helix</keyword>
<feature type="transmembrane region" description="Helical" evidence="1">
    <location>
        <begin position="169"/>
        <end position="194"/>
    </location>
</feature>
<feature type="transmembrane region" description="Helical" evidence="1">
    <location>
        <begin position="326"/>
        <end position="344"/>
    </location>
</feature>
<evidence type="ECO:0000313" key="3">
    <source>
        <dbReference type="Proteomes" id="UP001428341"/>
    </source>
</evidence>
<accession>A0AAP0QT12</accession>
<keyword evidence="1" id="KW-0472">Membrane</keyword>
<dbReference type="PANTHER" id="PTHR34115">
    <property type="entry name" value="PROTEIN, PUTATIVE-RELATED"/>
    <property type="match status" value="1"/>
</dbReference>
<feature type="transmembrane region" description="Helical" evidence="1">
    <location>
        <begin position="356"/>
        <end position="379"/>
    </location>
</feature>
<gene>
    <name evidence="2" type="ORF">WN944_005931</name>
</gene>
<dbReference type="Proteomes" id="UP001428341">
    <property type="component" value="Unassembled WGS sequence"/>
</dbReference>
<dbReference type="AlphaFoldDB" id="A0AAP0QT12"/>
<feature type="transmembrane region" description="Helical" evidence="1">
    <location>
        <begin position="386"/>
        <end position="405"/>
    </location>
</feature>
<comment type="caution">
    <text evidence="2">The sequence shown here is derived from an EMBL/GenBank/DDBJ whole genome shotgun (WGS) entry which is preliminary data.</text>
</comment>
<dbReference type="PANTHER" id="PTHR34115:SF6">
    <property type="entry name" value="PROTEIN, PUTATIVE-RELATED"/>
    <property type="match status" value="1"/>
</dbReference>